<name>A0A1F4VDM3_UNCKA</name>
<gene>
    <name evidence="1" type="ORF">A3A78_04770</name>
</gene>
<evidence type="ECO:0000313" key="2">
    <source>
        <dbReference type="Proteomes" id="UP000176504"/>
    </source>
</evidence>
<sequence length="86" mass="9770">MGVKDQYLIGAKEYFQVVRLAKVNHQCKRAAWPKDFGILPLWCEFPRIGDVPKILINQGVADDLIIGILQRPKIDFHSLSPFFSAS</sequence>
<evidence type="ECO:0000313" key="1">
    <source>
        <dbReference type="EMBL" id="OGC55259.1"/>
    </source>
</evidence>
<reference evidence="1 2" key="1">
    <citation type="journal article" date="2016" name="Nat. Commun.">
        <title>Thousands of microbial genomes shed light on interconnected biogeochemical processes in an aquifer system.</title>
        <authorList>
            <person name="Anantharaman K."/>
            <person name="Brown C.T."/>
            <person name="Hug L.A."/>
            <person name="Sharon I."/>
            <person name="Castelle C.J."/>
            <person name="Probst A.J."/>
            <person name="Thomas B.C."/>
            <person name="Singh A."/>
            <person name="Wilkins M.J."/>
            <person name="Karaoz U."/>
            <person name="Brodie E.L."/>
            <person name="Williams K.H."/>
            <person name="Hubbard S.S."/>
            <person name="Banfield J.F."/>
        </authorList>
    </citation>
    <scope>NUCLEOTIDE SEQUENCE [LARGE SCALE GENOMIC DNA]</scope>
</reference>
<proteinExistence type="predicted"/>
<comment type="caution">
    <text evidence="1">The sequence shown here is derived from an EMBL/GenBank/DDBJ whole genome shotgun (WGS) entry which is preliminary data.</text>
</comment>
<dbReference type="AlphaFoldDB" id="A0A1F4VDM3"/>
<accession>A0A1F4VDM3</accession>
<dbReference type="EMBL" id="MEVI01000003">
    <property type="protein sequence ID" value="OGC55259.1"/>
    <property type="molecule type" value="Genomic_DNA"/>
</dbReference>
<protein>
    <submittedName>
        <fullName evidence="1">Uncharacterized protein</fullName>
    </submittedName>
</protein>
<organism evidence="1 2">
    <name type="scientific">candidate division WWE3 bacterium RIFCSPLOWO2_01_FULL_41_18</name>
    <dbReference type="NCBI Taxonomy" id="1802625"/>
    <lineage>
        <taxon>Bacteria</taxon>
        <taxon>Katanobacteria</taxon>
    </lineage>
</organism>
<dbReference type="Proteomes" id="UP000176504">
    <property type="component" value="Unassembled WGS sequence"/>
</dbReference>